<accession>A0A0F9P3L2</accession>
<dbReference type="EMBL" id="LAZR01007012">
    <property type="protein sequence ID" value="KKM88062.1"/>
    <property type="molecule type" value="Genomic_DNA"/>
</dbReference>
<evidence type="ECO:0008006" key="2">
    <source>
        <dbReference type="Google" id="ProtNLM"/>
    </source>
</evidence>
<sequence>MIAEPDNKMRVEFSQKQSDAWRAMHDDAVSEVLYGGAKGGGKSVFGALWAYLHAGEIIRKYKITKRAYPIPIGFMGRKRSVDFSNTTLETWKKFIPPGRYRIKEHSKEIIIGDRVKIDFGGLDDPETVNKFNSAEYAFFFIDQAEEVDLDAVGLLRATLRLIINGRKVPGKALFTANPAQCWLKDEFISNPAAHQRFIRALPGDNEWTGQEYIKVLENAFKHRPELLKAYRDGNWDAFEGDDQLISDIWIASAVLADPYLTGRIIACDPARFGDDETVIMDLQGTEILEKVTYGQCRTTKISSRMHEMSRQADNCSCVVDEIGIGAGVVDELLDLGRKTIGFNSSAKPTGGTAPLSGQSPIFYNLRAEAWWTVANMFAEGEISCHNMYSFLRGQLCVPTYYYRNGKILVEAKSDIKARLRHSPDHADCYVMGVYTLKQMGSGGRMQVDDVRRLHRQYGPPVGAR</sequence>
<dbReference type="AlphaFoldDB" id="A0A0F9P3L2"/>
<gene>
    <name evidence="1" type="ORF">LCGC14_1262560</name>
</gene>
<evidence type="ECO:0000313" key="1">
    <source>
        <dbReference type="EMBL" id="KKM88062.1"/>
    </source>
</evidence>
<dbReference type="InterPro" id="IPR027417">
    <property type="entry name" value="P-loop_NTPase"/>
</dbReference>
<proteinExistence type="predicted"/>
<reference evidence="1" key="1">
    <citation type="journal article" date="2015" name="Nature">
        <title>Complex archaea that bridge the gap between prokaryotes and eukaryotes.</title>
        <authorList>
            <person name="Spang A."/>
            <person name="Saw J.H."/>
            <person name="Jorgensen S.L."/>
            <person name="Zaremba-Niedzwiedzka K."/>
            <person name="Martijn J."/>
            <person name="Lind A.E."/>
            <person name="van Eijk R."/>
            <person name="Schleper C."/>
            <person name="Guy L."/>
            <person name="Ettema T.J."/>
        </authorList>
    </citation>
    <scope>NUCLEOTIDE SEQUENCE</scope>
</reference>
<protein>
    <recommendedName>
        <fullName evidence="2">Phage terminase large subunit N-terminal domain-containing protein</fullName>
    </recommendedName>
</protein>
<name>A0A0F9P3L2_9ZZZZ</name>
<dbReference type="Gene3D" id="3.40.50.300">
    <property type="entry name" value="P-loop containing nucleotide triphosphate hydrolases"/>
    <property type="match status" value="1"/>
</dbReference>
<organism evidence="1">
    <name type="scientific">marine sediment metagenome</name>
    <dbReference type="NCBI Taxonomy" id="412755"/>
    <lineage>
        <taxon>unclassified sequences</taxon>
        <taxon>metagenomes</taxon>
        <taxon>ecological metagenomes</taxon>
    </lineage>
</organism>
<dbReference type="Gene3D" id="3.30.420.240">
    <property type="match status" value="1"/>
</dbReference>
<comment type="caution">
    <text evidence="1">The sequence shown here is derived from an EMBL/GenBank/DDBJ whole genome shotgun (WGS) entry which is preliminary data.</text>
</comment>